<dbReference type="EMBL" id="CAMXCT030006530">
    <property type="protein sequence ID" value="CAL4802718.1"/>
    <property type="molecule type" value="Genomic_DNA"/>
</dbReference>
<dbReference type="AlphaFoldDB" id="A0A9P1DTX0"/>
<reference evidence="4" key="2">
    <citation type="submission" date="2024-04" db="EMBL/GenBank/DDBJ databases">
        <authorList>
            <person name="Chen Y."/>
            <person name="Shah S."/>
            <person name="Dougan E. K."/>
            <person name="Thang M."/>
            <person name="Chan C."/>
        </authorList>
    </citation>
    <scope>NUCLEOTIDE SEQUENCE [LARGE SCALE GENOMIC DNA]</scope>
</reference>
<accession>A0A9P1DTX0</accession>
<evidence type="ECO:0000256" key="1">
    <source>
        <dbReference type="SAM" id="MobiDB-lite"/>
    </source>
</evidence>
<organism evidence="3">
    <name type="scientific">Cladocopium goreaui</name>
    <dbReference type="NCBI Taxonomy" id="2562237"/>
    <lineage>
        <taxon>Eukaryota</taxon>
        <taxon>Sar</taxon>
        <taxon>Alveolata</taxon>
        <taxon>Dinophyceae</taxon>
        <taxon>Suessiales</taxon>
        <taxon>Symbiodiniaceae</taxon>
        <taxon>Cladocopium</taxon>
    </lineage>
</organism>
<comment type="caution">
    <text evidence="3">The sequence shown here is derived from an EMBL/GenBank/DDBJ whole genome shotgun (WGS) entry which is preliminary data.</text>
</comment>
<evidence type="ECO:0000313" key="4">
    <source>
        <dbReference type="EMBL" id="CAL1168781.1"/>
    </source>
</evidence>
<proteinExistence type="predicted"/>
<feature type="region of interest" description="Disordered" evidence="1">
    <location>
        <begin position="461"/>
        <end position="501"/>
    </location>
</feature>
<reference evidence="3" key="1">
    <citation type="submission" date="2022-10" db="EMBL/GenBank/DDBJ databases">
        <authorList>
            <person name="Chen Y."/>
            <person name="Dougan E. K."/>
            <person name="Chan C."/>
            <person name="Rhodes N."/>
            <person name="Thang M."/>
        </authorList>
    </citation>
    <scope>NUCLEOTIDE SEQUENCE</scope>
</reference>
<dbReference type="Proteomes" id="UP001152797">
    <property type="component" value="Unassembled WGS sequence"/>
</dbReference>
<protein>
    <submittedName>
        <fullName evidence="5">TauD/TfdA-like domain-containing protein</fullName>
    </submittedName>
</protein>
<evidence type="ECO:0000313" key="5">
    <source>
        <dbReference type="EMBL" id="CAL4802718.1"/>
    </source>
</evidence>
<evidence type="ECO:0000256" key="2">
    <source>
        <dbReference type="SAM" id="SignalP"/>
    </source>
</evidence>
<gene>
    <name evidence="3" type="ORF">C1SCF055_LOCUS40236</name>
</gene>
<dbReference type="EMBL" id="CAMXCT010006530">
    <property type="protein sequence ID" value="CAI4015406.1"/>
    <property type="molecule type" value="Genomic_DNA"/>
</dbReference>
<dbReference type="OrthoDB" id="430661at2759"/>
<sequence length="501" mass="56143">MIRMKLFVAALAATVANGAKFVSSRTSNAGDFKILEKQKCKGEPYTKHEDKYCDGWTGITLEECRAKCANGEVAPNCPAETCKAASFFPGSMKCHLFNECHELEDDFGATGIVKTDVLKKIEETPKKEPKQRPTGPVAELAIALPIVLVNLSNFSGQITNHRPLSHHYVFGNISADLEMLYDKAAGFYSVLHESMAGTDGLRFCPTRSEGNIMECIRLATCVVERNAGNGPKQIPMATYALIEELVTRFETITWPLLKDALVKEEGQLDLIKEDKAIPATYKCVASEEITSDEVSVPVGSFLQSEHAMSNALASATRGTHKVLDSHSENSSFKLTQHRLAELWHPICKELSCDPTSYIDIYPVSHKHTLKLMQTASASHVGSHIRQRIHLYIKLQHFIADYDREGDFDFMRPEGIQDSSEEIFSSYGQTGRSSLLSFTQSFDFDSGDRLFDREMFASFLEDAEEGEADTKSSRRRRRRRARRQEKRQAGAGHQKKRQEAKR</sequence>
<evidence type="ECO:0000313" key="3">
    <source>
        <dbReference type="EMBL" id="CAI4015406.1"/>
    </source>
</evidence>
<keyword evidence="2" id="KW-0732">Signal</keyword>
<dbReference type="EMBL" id="CAMXCT020006530">
    <property type="protein sequence ID" value="CAL1168781.1"/>
    <property type="molecule type" value="Genomic_DNA"/>
</dbReference>
<feature type="compositionally biased region" description="Basic residues" evidence="1">
    <location>
        <begin position="472"/>
        <end position="484"/>
    </location>
</feature>
<name>A0A9P1DTX0_9DINO</name>
<keyword evidence="6" id="KW-1185">Reference proteome</keyword>
<feature type="chain" id="PRO_5043271787" evidence="2">
    <location>
        <begin position="19"/>
        <end position="501"/>
    </location>
</feature>
<evidence type="ECO:0000313" key="6">
    <source>
        <dbReference type="Proteomes" id="UP001152797"/>
    </source>
</evidence>
<feature type="compositionally biased region" description="Basic residues" evidence="1">
    <location>
        <begin position="492"/>
        <end position="501"/>
    </location>
</feature>
<feature type="signal peptide" evidence="2">
    <location>
        <begin position="1"/>
        <end position="18"/>
    </location>
</feature>